<evidence type="ECO:0000256" key="1">
    <source>
        <dbReference type="SAM" id="MobiDB-lite"/>
    </source>
</evidence>
<keyword evidence="2" id="KW-1133">Transmembrane helix</keyword>
<keyword evidence="4" id="KW-1185">Reference proteome</keyword>
<comment type="caution">
    <text evidence="3">The sequence shown here is derived from an EMBL/GenBank/DDBJ whole genome shotgun (WGS) entry which is preliminary data.</text>
</comment>
<organism evidence="3 4">
    <name type="scientific">Crepidotus variabilis</name>
    <dbReference type="NCBI Taxonomy" id="179855"/>
    <lineage>
        <taxon>Eukaryota</taxon>
        <taxon>Fungi</taxon>
        <taxon>Dikarya</taxon>
        <taxon>Basidiomycota</taxon>
        <taxon>Agaricomycotina</taxon>
        <taxon>Agaricomycetes</taxon>
        <taxon>Agaricomycetidae</taxon>
        <taxon>Agaricales</taxon>
        <taxon>Agaricineae</taxon>
        <taxon>Crepidotaceae</taxon>
        <taxon>Crepidotus</taxon>
    </lineage>
</organism>
<reference evidence="3" key="1">
    <citation type="submission" date="2020-11" db="EMBL/GenBank/DDBJ databases">
        <authorList>
            <consortium name="DOE Joint Genome Institute"/>
            <person name="Ahrendt S."/>
            <person name="Riley R."/>
            <person name="Andreopoulos W."/>
            <person name="Labutti K."/>
            <person name="Pangilinan J."/>
            <person name="Ruiz-Duenas F.J."/>
            <person name="Barrasa J.M."/>
            <person name="Sanchez-Garcia M."/>
            <person name="Camarero S."/>
            <person name="Miyauchi S."/>
            <person name="Serrano A."/>
            <person name="Linde D."/>
            <person name="Babiker R."/>
            <person name="Drula E."/>
            <person name="Ayuso-Fernandez I."/>
            <person name="Pacheco R."/>
            <person name="Padilla G."/>
            <person name="Ferreira P."/>
            <person name="Barriuso J."/>
            <person name="Kellner H."/>
            <person name="Castanera R."/>
            <person name="Alfaro M."/>
            <person name="Ramirez L."/>
            <person name="Pisabarro A.G."/>
            <person name="Kuo A."/>
            <person name="Tritt A."/>
            <person name="Lipzen A."/>
            <person name="He G."/>
            <person name="Yan M."/>
            <person name="Ng V."/>
            <person name="Cullen D."/>
            <person name="Martin F."/>
            <person name="Rosso M.-N."/>
            <person name="Henrissat B."/>
            <person name="Hibbett D."/>
            <person name="Martinez A.T."/>
            <person name="Grigoriev I.V."/>
        </authorList>
    </citation>
    <scope>NUCLEOTIDE SEQUENCE</scope>
    <source>
        <strain evidence="3">CBS 506.95</strain>
    </source>
</reference>
<protein>
    <submittedName>
        <fullName evidence="3">Uncharacterized protein</fullName>
    </submittedName>
</protein>
<evidence type="ECO:0000313" key="4">
    <source>
        <dbReference type="Proteomes" id="UP000807306"/>
    </source>
</evidence>
<keyword evidence="2" id="KW-0472">Membrane</keyword>
<name>A0A9P6EQM7_9AGAR</name>
<sequence length="242" mass="27043">MVHRRSRNILTPRNQPDGEEMCNYLDWELTVNNPILSNFKAAVKEDFKETRNSYPNYPTAFVSERTLRSPASSTNIAVADITSSTSPVPAFVEFANTRSQHPPPQKKTPLPSFSTSTSPTLSVLLATPDGPELNVKICGVDYSPTFGITNDILSPAHPLKSRMFAFVVPSEWYHLIYELISCSSLSNYLTAANCSVVPFRQSRQYTCSISCSLLAFTSYCYTYVYFSLSNIVMYSSAIPIFH</sequence>
<feature type="region of interest" description="Disordered" evidence="1">
    <location>
        <begin position="96"/>
        <end position="115"/>
    </location>
</feature>
<keyword evidence="2" id="KW-0812">Transmembrane</keyword>
<evidence type="ECO:0000313" key="3">
    <source>
        <dbReference type="EMBL" id="KAF9533155.1"/>
    </source>
</evidence>
<feature type="transmembrane region" description="Helical" evidence="2">
    <location>
        <begin position="205"/>
        <end position="226"/>
    </location>
</feature>
<dbReference type="AlphaFoldDB" id="A0A9P6EQM7"/>
<dbReference type="OrthoDB" id="244495at2759"/>
<dbReference type="EMBL" id="MU157829">
    <property type="protein sequence ID" value="KAF9533155.1"/>
    <property type="molecule type" value="Genomic_DNA"/>
</dbReference>
<gene>
    <name evidence="3" type="ORF">CPB83DRAFT_845932</name>
</gene>
<accession>A0A9P6EQM7</accession>
<dbReference type="Proteomes" id="UP000807306">
    <property type="component" value="Unassembled WGS sequence"/>
</dbReference>
<evidence type="ECO:0000256" key="2">
    <source>
        <dbReference type="SAM" id="Phobius"/>
    </source>
</evidence>
<proteinExistence type="predicted"/>